<proteinExistence type="predicted"/>
<sequence>MLFRNNDGSLIEIKKSSFINDKLYYIKILEIKKTLLNIKKTFNY</sequence>
<name>A0A6C0IK59_9ZZZZ</name>
<organism evidence="1">
    <name type="scientific">viral metagenome</name>
    <dbReference type="NCBI Taxonomy" id="1070528"/>
    <lineage>
        <taxon>unclassified sequences</taxon>
        <taxon>metagenomes</taxon>
        <taxon>organismal metagenomes</taxon>
    </lineage>
</organism>
<protein>
    <submittedName>
        <fullName evidence="1">Uncharacterized protein</fullName>
    </submittedName>
</protein>
<evidence type="ECO:0000313" key="1">
    <source>
        <dbReference type="EMBL" id="QHT91903.1"/>
    </source>
</evidence>
<dbReference type="AlphaFoldDB" id="A0A6C0IK59"/>
<reference evidence="1" key="1">
    <citation type="journal article" date="2020" name="Nature">
        <title>Giant virus diversity and host interactions through global metagenomics.</title>
        <authorList>
            <person name="Schulz F."/>
            <person name="Roux S."/>
            <person name="Paez-Espino D."/>
            <person name="Jungbluth S."/>
            <person name="Walsh D.A."/>
            <person name="Denef V.J."/>
            <person name="McMahon K.D."/>
            <person name="Konstantinidis K.T."/>
            <person name="Eloe-Fadrosh E.A."/>
            <person name="Kyrpides N.C."/>
            <person name="Woyke T."/>
        </authorList>
    </citation>
    <scope>NUCLEOTIDE SEQUENCE</scope>
    <source>
        <strain evidence="1">GVMAG-M-3300023184-86</strain>
    </source>
</reference>
<dbReference type="EMBL" id="MN740171">
    <property type="protein sequence ID" value="QHT91903.1"/>
    <property type="molecule type" value="Genomic_DNA"/>
</dbReference>
<accession>A0A6C0IK59</accession>